<dbReference type="EMBL" id="JAGYVZ010000019">
    <property type="protein sequence ID" value="MBS7232952.1"/>
    <property type="molecule type" value="Genomic_DNA"/>
</dbReference>
<protein>
    <recommendedName>
        <fullName evidence="3">Lipoprotein</fullName>
    </recommendedName>
</protein>
<reference evidence="1 2" key="1">
    <citation type="journal article" date="2018" name="Int. J. Syst. Evol. Microbiol.">
        <title>Flavobacterium chryseum sp. nov. and Flavobacterium psychroterrae sp. nov., novel environmental bacteria isolated from Antarctica.</title>
        <authorList>
            <person name="Kralova S."/>
            <person name="Svec P."/>
            <person name="Busse H.J."/>
            <person name="Stankova E."/>
            <person name="Vaczi P."/>
            <person name="Sedlacek I."/>
        </authorList>
    </citation>
    <scope>NUCLEOTIDE SEQUENCE [LARGE SCALE GENOMIC DNA]</scope>
    <source>
        <strain evidence="1 2">CCM 8827</strain>
    </source>
</reference>
<proteinExistence type="predicted"/>
<dbReference type="PROSITE" id="PS51257">
    <property type="entry name" value="PROKAR_LIPOPROTEIN"/>
    <property type="match status" value="1"/>
</dbReference>
<accession>A0ABS5PF91</accession>
<evidence type="ECO:0000313" key="2">
    <source>
        <dbReference type="Proteomes" id="UP000722625"/>
    </source>
</evidence>
<name>A0ABS5PF91_9FLAO</name>
<evidence type="ECO:0008006" key="3">
    <source>
        <dbReference type="Google" id="ProtNLM"/>
    </source>
</evidence>
<dbReference type="Proteomes" id="UP000722625">
    <property type="component" value="Unassembled WGS sequence"/>
</dbReference>
<organism evidence="1 2">
    <name type="scientific">Flavobacterium psychroterrae</name>
    <dbReference type="NCBI Taxonomy" id="2133767"/>
    <lineage>
        <taxon>Bacteria</taxon>
        <taxon>Pseudomonadati</taxon>
        <taxon>Bacteroidota</taxon>
        <taxon>Flavobacteriia</taxon>
        <taxon>Flavobacteriales</taxon>
        <taxon>Flavobacteriaceae</taxon>
        <taxon>Flavobacterium</taxon>
    </lineage>
</organism>
<comment type="caution">
    <text evidence="1">The sequence shown here is derived from an EMBL/GenBank/DDBJ whole genome shotgun (WGS) entry which is preliminary data.</text>
</comment>
<keyword evidence="2" id="KW-1185">Reference proteome</keyword>
<dbReference type="RefSeq" id="WP_213304133.1">
    <property type="nucleotide sequence ID" value="NZ_JAGYVZ010000019.1"/>
</dbReference>
<gene>
    <name evidence="1" type="ORF">KHA90_18180</name>
</gene>
<evidence type="ECO:0000313" key="1">
    <source>
        <dbReference type="EMBL" id="MBS7232952.1"/>
    </source>
</evidence>
<sequence length="69" mass="8102">MGNIDLKKVGLIMLTVLFFCSCKEEKTEVFKMNVNSSRERSGELFIVSKPPEDFAYIIFFIKKRLKVFF</sequence>